<evidence type="ECO:0000313" key="3">
    <source>
        <dbReference type="EMBL" id="ORX98192.1"/>
    </source>
</evidence>
<comment type="caution">
    <text evidence="3">The sequence shown here is derived from an EMBL/GenBank/DDBJ whole genome shotgun (WGS) entry which is preliminary data.</text>
</comment>
<name>A0A1Y1YJP8_9PLEO</name>
<evidence type="ECO:0000313" key="4">
    <source>
        <dbReference type="Proteomes" id="UP000193144"/>
    </source>
</evidence>
<dbReference type="InterPro" id="IPR023631">
    <property type="entry name" value="Amidase_dom"/>
</dbReference>
<organism evidence="3 4">
    <name type="scientific">Clohesyomyces aquaticus</name>
    <dbReference type="NCBI Taxonomy" id="1231657"/>
    <lineage>
        <taxon>Eukaryota</taxon>
        <taxon>Fungi</taxon>
        <taxon>Dikarya</taxon>
        <taxon>Ascomycota</taxon>
        <taxon>Pezizomycotina</taxon>
        <taxon>Dothideomycetes</taxon>
        <taxon>Pleosporomycetidae</taxon>
        <taxon>Pleosporales</taxon>
        <taxon>Lindgomycetaceae</taxon>
        <taxon>Clohesyomyces</taxon>
    </lineage>
</organism>
<dbReference type="OrthoDB" id="5423360at2759"/>
<dbReference type="PANTHER" id="PTHR46310">
    <property type="entry name" value="AMIDASE 1"/>
    <property type="match status" value="1"/>
</dbReference>
<feature type="domain" description="Scytalone dehydratase-like protein Arp1 N-terminal" evidence="2">
    <location>
        <begin position="95"/>
        <end position="171"/>
    </location>
</feature>
<reference evidence="3 4" key="1">
    <citation type="submission" date="2016-07" db="EMBL/GenBank/DDBJ databases">
        <title>Pervasive Adenine N6-methylation of Active Genes in Fungi.</title>
        <authorList>
            <consortium name="DOE Joint Genome Institute"/>
            <person name="Mondo S.J."/>
            <person name="Dannebaum R.O."/>
            <person name="Kuo R.C."/>
            <person name="Labutti K."/>
            <person name="Haridas S."/>
            <person name="Kuo A."/>
            <person name="Salamov A."/>
            <person name="Ahrendt S.R."/>
            <person name="Lipzen A."/>
            <person name="Sullivan W."/>
            <person name="Andreopoulos W.B."/>
            <person name="Clum A."/>
            <person name="Lindquist E."/>
            <person name="Daum C."/>
            <person name="Ramamoorthy G.K."/>
            <person name="Gryganskyi A."/>
            <person name="Culley D."/>
            <person name="Magnuson J.K."/>
            <person name="James T.Y."/>
            <person name="O'Malley M.A."/>
            <person name="Stajich J.E."/>
            <person name="Spatafora J.W."/>
            <person name="Visel A."/>
            <person name="Grigoriev I.V."/>
        </authorList>
    </citation>
    <scope>NUCLEOTIDE SEQUENCE [LARGE SCALE GENOMIC DNA]</scope>
    <source>
        <strain evidence="3 4">CBS 115471</strain>
    </source>
</reference>
<accession>A0A1Y1YJP8</accession>
<feature type="domain" description="Amidase" evidence="1">
    <location>
        <begin position="237"/>
        <end position="410"/>
    </location>
</feature>
<dbReference type="SUPFAM" id="SSF75304">
    <property type="entry name" value="Amidase signature (AS) enzymes"/>
    <property type="match status" value="1"/>
</dbReference>
<protein>
    <submittedName>
        <fullName evidence="3">Amidase signature domain-containing protein</fullName>
    </submittedName>
</protein>
<keyword evidence="4" id="KW-1185">Reference proteome</keyword>
<gene>
    <name evidence="3" type="ORF">BCR34DRAFT_548225</name>
</gene>
<dbReference type="STRING" id="1231657.A0A1Y1YJP8"/>
<evidence type="ECO:0000259" key="2">
    <source>
        <dbReference type="Pfam" id="PF26053"/>
    </source>
</evidence>
<proteinExistence type="predicted"/>
<dbReference type="Gene3D" id="3.90.1300.10">
    <property type="entry name" value="Amidase signature (AS) domain"/>
    <property type="match status" value="1"/>
</dbReference>
<dbReference type="InterPro" id="IPR036928">
    <property type="entry name" value="AS_sf"/>
</dbReference>
<dbReference type="Proteomes" id="UP000193144">
    <property type="component" value="Unassembled WGS sequence"/>
</dbReference>
<dbReference type="AlphaFoldDB" id="A0A1Y1YJP8"/>
<dbReference type="EMBL" id="MCFA01000220">
    <property type="protein sequence ID" value="ORX98192.1"/>
    <property type="molecule type" value="Genomic_DNA"/>
</dbReference>
<evidence type="ECO:0000259" key="1">
    <source>
        <dbReference type="Pfam" id="PF01425"/>
    </source>
</evidence>
<dbReference type="PANTHER" id="PTHR46310:SF7">
    <property type="entry name" value="AMIDASE 1"/>
    <property type="match status" value="1"/>
</dbReference>
<dbReference type="Pfam" id="PF26053">
    <property type="entry name" value="DUF8016"/>
    <property type="match status" value="1"/>
</dbReference>
<dbReference type="InterPro" id="IPR058329">
    <property type="entry name" value="Arp1_N"/>
</dbReference>
<dbReference type="Pfam" id="PF01425">
    <property type="entry name" value="Amidase"/>
    <property type="match status" value="1"/>
</dbReference>
<sequence length="669" mass="74913">MPIPFTMCGTSLIWRILTPHQQWLPADGQAAPFKIEHQDTSPFALPILGIFKQTPGLANVIQQNGITFTIRDRLYFARVASELEELKLPRRLSGPTTLILLGDGKVTNDSLVEKTRQFQADDDVFTSDFLQNIVFVENEPVGKARPTFKKNAQKALNEWGSQIARVRTRIKAITSGPFYIHEGALFRVWRLFADPQDAYFLATIPSAANIMKYQPFHISDGHRPYIAVPSRLYFPRTPQKPLNGLRVSVKDNIDLAGVQTALSCRAWGQVYEAKRSSARSLEKLLELGAVVVAKSTLSQFAETEYPTADWVDYHCPFNPRGDGYLTPEGSSSGAAAALAAYDYLDASIATDTGGSIREPAARQGLFGIRTTFASVSLDGVFPLSNALDTLGFMTRDVKVLADVANAWLNQGKEPKIYAPTKIICFSTFEYETGPSRDVFNSFASALESHTGISRTVIDLFSLWNETDSLEEGQSMTEFIGKTMAALKNPDLWRHTQDFRDQYQERFGKPPYVNPSIRLKWEAGRNTTPEMQEQAIKRQDRFRAWFETHILEVSSNKENQPLIVFPLSDEEAEYRDDYADGPWIGGSGFHRNFISSLTGCPEIIIPIGQIPYKSRVSQRQEHMPAVASFLGPRNQDAAIANFAKEFLEKMHLPTKVRTGTVAFEGIKCRL</sequence>